<dbReference type="KEGG" id="epa:110243675"/>
<comment type="similarity">
    <text evidence="4">Belongs to the copper transporter (Ctr) (TC 1.A.56) family. SLC31A subfamily.</text>
</comment>
<dbReference type="AlphaFoldDB" id="A0A913XIS6"/>
<keyword evidence="3 4" id="KW-0472">Membrane</keyword>
<evidence type="ECO:0000256" key="2">
    <source>
        <dbReference type="ARBA" id="ARBA00022989"/>
    </source>
</evidence>
<keyword evidence="2 4" id="KW-1133">Transmembrane helix</keyword>
<comment type="subcellular location">
    <subcellularLocation>
        <location evidence="4">Membrane</location>
        <topology evidence="4">Multi-pass membrane protein</topology>
    </subcellularLocation>
</comment>
<feature type="region of interest" description="Disordered" evidence="5">
    <location>
        <begin position="83"/>
        <end position="108"/>
    </location>
</feature>
<evidence type="ECO:0000256" key="1">
    <source>
        <dbReference type="ARBA" id="ARBA00022692"/>
    </source>
</evidence>
<proteinExistence type="inferred from homology"/>
<dbReference type="PANTHER" id="PTHR12483">
    <property type="entry name" value="SOLUTE CARRIER FAMILY 31 COPPER TRANSPORTERS"/>
    <property type="match status" value="1"/>
</dbReference>
<evidence type="ECO:0000256" key="5">
    <source>
        <dbReference type="SAM" id="MobiDB-lite"/>
    </source>
</evidence>
<reference evidence="6" key="1">
    <citation type="submission" date="2022-11" db="UniProtKB">
        <authorList>
            <consortium name="EnsemblMetazoa"/>
        </authorList>
    </citation>
    <scope>IDENTIFICATION</scope>
</reference>
<keyword evidence="4" id="KW-0406">Ion transport</keyword>
<accession>A0A913XIS6</accession>
<dbReference type="GO" id="GO:0016020">
    <property type="term" value="C:membrane"/>
    <property type="evidence" value="ECO:0007669"/>
    <property type="project" value="UniProtKB-SubCell"/>
</dbReference>
<evidence type="ECO:0000256" key="3">
    <source>
        <dbReference type="ARBA" id="ARBA00023136"/>
    </source>
</evidence>
<evidence type="ECO:0000256" key="4">
    <source>
        <dbReference type="RuleBase" id="RU367022"/>
    </source>
</evidence>
<keyword evidence="1 4" id="KW-0812">Transmembrane</keyword>
<dbReference type="PANTHER" id="PTHR12483:SF115">
    <property type="entry name" value="COPPER TRANSPORT PROTEIN"/>
    <property type="match status" value="1"/>
</dbReference>
<name>A0A913XIS6_EXADI</name>
<keyword evidence="4" id="KW-0813">Transport</keyword>
<dbReference type="GeneID" id="110243675"/>
<dbReference type="RefSeq" id="XP_020905463.1">
    <property type="nucleotide sequence ID" value="XM_021049804.2"/>
</dbReference>
<organism evidence="6 7">
    <name type="scientific">Exaiptasia diaphana</name>
    <name type="common">Tropical sea anemone</name>
    <name type="synonym">Aiptasia pulchella</name>
    <dbReference type="NCBI Taxonomy" id="2652724"/>
    <lineage>
        <taxon>Eukaryota</taxon>
        <taxon>Metazoa</taxon>
        <taxon>Cnidaria</taxon>
        <taxon>Anthozoa</taxon>
        <taxon>Hexacorallia</taxon>
        <taxon>Actiniaria</taxon>
        <taxon>Aiptasiidae</taxon>
        <taxon>Exaiptasia</taxon>
    </lineage>
</organism>
<keyword evidence="4" id="KW-0186">Copper</keyword>
<dbReference type="InterPro" id="IPR007274">
    <property type="entry name" value="Cop_transporter"/>
</dbReference>
<sequence length="199" mass="22267">MKHNTVMDRLGINSTTTIKLDGFCTQCMSFFKVSNPNFVLLFEGWKISSITVLAGSCFGVFLLSILSEFVRFKRSKLQVRKNDHAPLPSETTNDVNETGNQSPDELSHSSVTLHRNNDVYKHQQAYSPFSTHHAIQVILHVTQLILGYVLMLIVMTFNVWLGISVVLGLGTGYFLCHNDYLVIPSGTQSNSSIELNIVK</sequence>
<dbReference type="GO" id="GO:0005375">
    <property type="term" value="F:copper ion transmembrane transporter activity"/>
    <property type="evidence" value="ECO:0007669"/>
    <property type="project" value="UniProtKB-UniRule"/>
</dbReference>
<dbReference type="OrthoDB" id="161814at2759"/>
<dbReference type="EnsemblMetazoa" id="XM_021049804.2">
    <property type="protein sequence ID" value="XP_020905463.1"/>
    <property type="gene ID" value="LOC110243675"/>
</dbReference>
<dbReference type="Pfam" id="PF04145">
    <property type="entry name" value="Ctr"/>
    <property type="match status" value="1"/>
</dbReference>
<evidence type="ECO:0000313" key="7">
    <source>
        <dbReference type="Proteomes" id="UP000887567"/>
    </source>
</evidence>
<keyword evidence="4" id="KW-0187">Copper transport</keyword>
<feature type="transmembrane region" description="Helical" evidence="4">
    <location>
        <begin position="47"/>
        <end position="70"/>
    </location>
</feature>
<dbReference type="OMA" id="QHEYHET"/>
<keyword evidence="7" id="KW-1185">Reference proteome</keyword>
<protein>
    <recommendedName>
        <fullName evidence="4">Copper transport protein</fullName>
    </recommendedName>
</protein>
<evidence type="ECO:0000313" key="6">
    <source>
        <dbReference type="EnsemblMetazoa" id="XP_020905463.1"/>
    </source>
</evidence>
<feature type="transmembrane region" description="Helical" evidence="4">
    <location>
        <begin position="145"/>
        <end position="175"/>
    </location>
</feature>
<feature type="compositionally biased region" description="Polar residues" evidence="5">
    <location>
        <begin position="89"/>
        <end position="108"/>
    </location>
</feature>
<dbReference type="Proteomes" id="UP000887567">
    <property type="component" value="Unplaced"/>
</dbReference>